<sequence>MPEISGFRLRRNDRAEKMHTRLVWWRVARAWVGIVALMVGVIVAAWVITPRAPTYAEKALRCEAIMASREVNRLNLDERAFCTGVFEHSIAASGARAG</sequence>
<organism evidence="2 3">
    <name type="scientific">Ralstonia solanacearum</name>
    <name type="common">Pseudomonas solanacearum</name>
    <dbReference type="NCBI Taxonomy" id="305"/>
    <lineage>
        <taxon>Bacteria</taxon>
        <taxon>Pseudomonadati</taxon>
        <taxon>Pseudomonadota</taxon>
        <taxon>Betaproteobacteria</taxon>
        <taxon>Burkholderiales</taxon>
        <taxon>Burkholderiaceae</taxon>
        <taxon>Ralstonia</taxon>
        <taxon>Ralstonia solanacearum species complex</taxon>
    </lineage>
</organism>
<accession>A0AAW5ZW20</accession>
<dbReference type="RefSeq" id="WP_271657345.1">
    <property type="nucleotide sequence ID" value="NZ_JAIVFG010000070.1"/>
</dbReference>
<protein>
    <recommendedName>
        <fullName evidence="4">Transmembrane protein</fullName>
    </recommendedName>
</protein>
<dbReference type="EMBL" id="JAIVFG010000070">
    <property type="protein sequence ID" value="MDB0573818.1"/>
    <property type="molecule type" value="Genomic_DNA"/>
</dbReference>
<keyword evidence="1" id="KW-1133">Transmembrane helix</keyword>
<dbReference type="Proteomes" id="UP001144050">
    <property type="component" value="Unassembled WGS sequence"/>
</dbReference>
<dbReference type="AlphaFoldDB" id="A0AAW5ZW20"/>
<evidence type="ECO:0008006" key="4">
    <source>
        <dbReference type="Google" id="ProtNLM"/>
    </source>
</evidence>
<evidence type="ECO:0000313" key="2">
    <source>
        <dbReference type="EMBL" id="MDB0573818.1"/>
    </source>
</evidence>
<name>A0AAW5ZW20_RALSL</name>
<feature type="transmembrane region" description="Helical" evidence="1">
    <location>
        <begin position="28"/>
        <end position="48"/>
    </location>
</feature>
<reference evidence="2" key="1">
    <citation type="submission" date="2021-09" db="EMBL/GenBank/DDBJ databases">
        <title>Genomic analysis of Ralstonia spp.</title>
        <authorList>
            <person name="Aburjaile F."/>
            <person name="Ariute J.C."/>
            <person name="Pais A.K.L."/>
            <person name="Albuquerque G.M.R."/>
            <person name="Silva A.M.F."/>
            <person name="Brenig B."/>
            <person name="Azevedo V."/>
            <person name="Matiuzzi M."/>
            <person name="Ramos R."/>
            <person name="Goes-Neto A."/>
            <person name="Soares S."/>
            <person name="Iseppon A.M.B."/>
            <person name="Souza E."/>
            <person name="Gama M."/>
        </authorList>
    </citation>
    <scope>NUCLEOTIDE SEQUENCE</scope>
    <source>
        <strain evidence="2">CCRMRs91</strain>
    </source>
</reference>
<comment type="caution">
    <text evidence="2">The sequence shown here is derived from an EMBL/GenBank/DDBJ whole genome shotgun (WGS) entry which is preliminary data.</text>
</comment>
<proteinExistence type="predicted"/>
<evidence type="ECO:0000256" key="1">
    <source>
        <dbReference type="SAM" id="Phobius"/>
    </source>
</evidence>
<keyword evidence="1" id="KW-0472">Membrane</keyword>
<evidence type="ECO:0000313" key="3">
    <source>
        <dbReference type="Proteomes" id="UP001144050"/>
    </source>
</evidence>
<gene>
    <name evidence="2" type="ORF">LBW59_24020</name>
</gene>
<keyword evidence="1" id="KW-0812">Transmembrane</keyword>